<dbReference type="PROSITE" id="PS00154">
    <property type="entry name" value="ATPASE_E1_E2"/>
    <property type="match status" value="1"/>
</dbReference>
<dbReference type="GO" id="GO:0005524">
    <property type="term" value="F:ATP binding"/>
    <property type="evidence" value="ECO:0007669"/>
    <property type="project" value="UniProtKB-KW"/>
</dbReference>
<evidence type="ECO:0000256" key="5">
    <source>
        <dbReference type="ARBA" id="ARBA00022692"/>
    </source>
</evidence>
<keyword evidence="3" id="KW-0813">Transport</keyword>
<organism evidence="17 18">
    <name type="scientific">Bombardia bombarda</name>
    <dbReference type="NCBI Taxonomy" id="252184"/>
    <lineage>
        <taxon>Eukaryota</taxon>
        <taxon>Fungi</taxon>
        <taxon>Dikarya</taxon>
        <taxon>Ascomycota</taxon>
        <taxon>Pezizomycotina</taxon>
        <taxon>Sordariomycetes</taxon>
        <taxon>Sordariomycetidae</taxon>
        <taxon>Sordariales</taxon>
        <taxon>Lasiosphaeriaceae</taxon>
        <taxon>Bombardia</taxon>
    </lineage>
</organism>
<dbReference type="InterPro" id="IPR036412">
    <property type="entry name" value="HAD-like_sf"/>
</dbReference>
<dbReference type="Pfam" id="PF00122">
    <property type="entry name" value="E1-E2_ATPase"/>
    <property type="match status" value="1"/>
</dbReference>
<dbReference type="SUPFAM" id="SSF81653">
    <property type="entry name" value="Calcium ATPase, transduction domain A"/>
    <property type="match status" value="1"/>
</dbReference>
<dbReference type="SUPFAM" id="SSF81660">
    <property type="entry name" value="Metal cation-transporting ATPase, ATP-binding domain N"/>
    <property type="match status" value="1"/>
</dbReference>
<feature type="transmembrane region" description="Helical" evidence="15">
    <location>
        <begin position="84"/>
        <end position="103"/>
    </location>
</feature>
<dbReference type="GO" id="GO:0005388">
    <property type="term" value="F:P-type calcium transporter activity"/>
    <property type="evidence" value="ECO:0007669"/>
    <property type="project" value="UniProtKB-EC"/>
</dbReference>
<dbReference type="PRINTS" id="PR00121">
    <property type="entry name" value="NAKATPASE"/>
</dbReference>
<evidence type="ECO:0000313" key="17">
    <source>
        <dbReference type="EMBL" id="KAK0617897.1"/>
    </source>
</evidence>
<feature type="transmembrane region" description="Helical" evidence="15">
    <location>
        <begin position="61"/>
        <end position="78"/>
    </location>
</feature>
<dbReference type="CDD" id="cd02083">
    <property type="entry name" value="P-type_ATPase_SERCA"/>
    <property type="match status" value="1"/>
</dbReference>
<evidence type="ECO:0000256" key="4">
    <source>
        <dbReference type="ARBA" id="ARBA00022568"/>
    </source>
</evidence>
<name>A0AA39WM24_9PEZI</name>
<dbReference type="GO" id="GO:0016020">
    <property type="term" value="C:membrane"/>
    <property type="evidence" value="ECO:0007669"/>
    <property type="project" value="InterPro"/>
</dbReference>
<dbReference type="Pfam" id="PF00689">
    <property type="entry name" value="Cation_ATPase_C"/>
    <property type="match status" value="1"/>
</dbReference>
<dbReference type="InterPro" id="IPR023298">
    <property type="entry name" value="ATPase_P-typ_TM_dom_sf"/>
</dbReference>
<dbReference type="InterPro" id="IPR023299">
    <property type="entry name" value="ATPase_P-typ_cyto_dom_N"/>
</dbReference>
<dbReference type="Gene3D" id="1.20.1110.10">
    <property type="entry name" value="Calcium-transporting ATPase, transmembrane domain"/>
    <property type="match status" value="1"/>
</dbReference>
<keyword evidence="6" id="KW-0547">Nucleotide-binding</keyword>
<evidence type="ECO:0000256" key="10">
    <source>
        <dbReference type="ARBA" id="ARBA00022967"/>
    </source>
</evidence>
<dbReference type="SFLD" id="SFLDG00002">
    <property type="entry name" value="C1.7:_P-type_atpase_like"/>
    <property type="match status" value="1"/>
</dbReference>
<dbReference type="InterPro" id="IPR059000">
    <property type="entry name" value="ATPase_P-type_domA"/>
</dbReference>
<accession>A0AA39WM24</accession>
<evidence type="ECO:0000256" key="6">
    <source>
        <dbReference type="ARBA" id="ARBA00022741"/>
    </source>
</evidence>
<keyword evidence="11 15" id="KW-1133">Transmembrane helix</keyword>
<dbReference type="InterPro" id="IPR023214">
    <property type="entry name" value="HAD_sf"/>
</dbReference>
<dbReference type="Gene3D" id="3.40.1110.10">
    <property type="entry name" value="Calcium-transporting ATPase, cytoplasmic domain N"/>
    <property type="match status" value="1"/>
</dbReference>
<evidence type="ECO:0000256" key="1">
    <source>
        <dbReference type="ARBA" id="ARBA00004127"/>
    </source>
</evidence>
<dbReference type="GO" id="GO:0012505">
    <property type="term" value="C:endomembrane system"/>
    <property type="evidence" value="ECO:0007669"/>
    <property type="project" value="UniProtKB-SubCell"/>
</dbReference>
<dbReference type="FunFam" id="3.40.50.1000:FF:000005">
    <property type="entry name" value="Calcium-transporting ATPase 1"/>
    <property type="match status" value="1"/>
</dbReference>
<dbReference type="InterPro" id="IPR004014">
    <property type="entry name" value="ATPase_P-typ_cation-transptr_N"/>
</dbReference>
<dbReference type="SUPFAM" id="SSF81665">
    <property type="entry name" value="Calcium ATPase, transmembrane domain M"/>
    <property type="match status" value="1"/>
</dbReference>
<feature type="transmembrane region" description="Helical" evidence="15">
    <location>
        <begin position="858"/>
        <end position="877"/>
    </location>
</feature>
<comment type="similarity">
    <text evidence="14">Belongs to the cation transport ATPase (P-type) (TC 3.A.3) family.</text>
</comment>
<evidence type="ECO:0000256" key="3">
    <source>
        <dbReference type="ARBA" id="ARBA00022448"/>
    </source>
</evidence>
<keyword evidence="18" id="KW-1185">Reference proteome</keyword>
<dbReference type="SMART" id="SM00831">
    <property type="entry name" value="Cation_ATPase_N"/>
    <property type="match status" value="1"/>
</dbReference>
<keyword evidence="12" id="KW-0406">Ion transport</keyword>
<dbReference type="FunFam" id="1.20.1110.10:FF:000037">
    <property type="entry name" value="Calcium-transporting ATPase, putative"/>
    <property type="match status" value="1"/>
</dbReference>
<proteinExistence type="inferred from homology"/>
<keyword evidence="7" id="KW-0106">Calcium</keyword>
<evidence type="ECO:0000256" key="2">
    <source>
        <dbReference type="ARBA" id="ARBA00012790"/>
    </source>
</evidence>
<keyword evidence="9" id="KW-0460">Magnesium</keyword>
<dbReference type="Pfam" id="PF00690">
    <property type="entry name" value="Cation_ATPase_N"/>
    <property type="match status" value="1"/>
</dbReference>
<feature type="transmembrane region" description="Helical" evidence="15">
    <location>
        <begin position="721"/>
        <end position="742"/>
    </location>
</feature>
<dbReference type="Gene3D" id="3.40.50.1000">
    <property type="entry name" value="HAD superfamily/HAD-like"/>
    <property type="match status" value="1"/>
</dbReference>
<dbReference type="Pfam" id="PF13246">
    <property type="entry name" value="Cation_ATPase"/>
    <property type="match status" value="1"/>
</dbReference>
<dbReference type="GO" id="GO:0016887">
    <property type="term" value="F:ATP hydrolysis activity"/>
    <property type="evidence" value="ECO:0007669"/>
    <property type="project" value="InterPro"/>
</dbReference>
<keyword evidence="10" id="KW-1278">Translocase</keyword>
<keyword evidence="8" id="KW-0067">ATP-binding</keyword>
<evidence type="ECO:0000256" key="11">
    <source>
        <dbReference type="ARBA" id="ARBA00022989"/>
    </source>
</evidence>
<feature type="transmembrane region" description="Helical" evidence="15">
    <location>
        <begin position="754"/>
        <end position="773"/>
    </location>
</feature>
<dbReference type="InterPro" id="IPR008250">
    <property type="entry name" value="ATPase_P-typ_transduc_dom_A_sf"/>
</dbReference>
<sequence length="968" mass="104754">MDNAFAKPIGDVLARLEVNATEGLTDQQVSSHRAKYGKNAIAEEPPTPIWELILEQFKDQLVLILLGSAGISFVLALFEDEGGWSAFVDPAVILTILILNAVVGVSQESSAEKAIAALQEYSANEANVVRNGHITRVKAEELVPGDIVEVSVGARIPADCRLVKIESNSFAVDQAILTGESESVGKDCQAVIHDDKAVLQDQVNMLFSGTTVVTGHAKAVVVLTGSNTAIGDIHESITAQISEPTPLKQKLNDFGDQLAKVITVICVLVWLINIPNFADPSHGSWTKGAIYYLKIAVSLGVAAIPEGLAVVITTCLALGTRKMAAKNAVVRSLPSVETLGSCSVICSDKTGTLTTNQMSVNKIVYLNSTGSGLEELDVEGTTFEPKGAIKRDGKTVLDLTQQSTTVLQMAEVAALCNDARLDYHPHTGTFSNVGEATEGALRKKYARLATYEFSRDRKSMSVLVESAGQQKLLVKGAPESLIERCTHTLLGSNGKKVPLDRRLSELLLKEVVDYGNRGLRVIALASVENVNGNPLLHTAKSTAEYATLEQNLTLIGLVGMLDPPRPEVPASIQKCKDAGIRVIVITGDNRNTAESICRKIGVFGQNEDLTGKSFTGREFDNLSPSEQLQAAKTASLFSRVEPSHKTKLVDLLQSLGEVVAMTGDGVNDAPALKKADIGVAMGSGTDVAKLAADMVLADDNFATIEVAIEEGRSIYNNTQQFIRYLISSNIGEVVSIFLTAALGMPEALIPVQLLWVNLVTDGLPATALSFNPPDHDIMRRQPRKRDEPLIGGWLFFRYLVIGTYVGLATVAGYAWWFMFYSEGPQISFYQLSHFHRCSAEYPEIGCEMFSNDMAKSGSTISLSILVVIEMFNAVNALSSSESLLTLPLWKNMMLVYAIALSMALHFALLYTPILQTLFSILPLNWTEWKAVLIISAPVILIDEGLKLIERAFFIQSTADVVVQRKKDE</sequence>
<dbReference type="InterPro" id="IPR018303">
    <property type="entry name" value="ATPase_P-typ_P_site"/>
</dbReference>
<dbReference type="InterPro" id="IPR044492">
    <property type="entry name" value="P_typ_ATPase_HD_dom"/>
</dbReference>
<dbReference type="Pfam" id="PF08282">
    <property type="entry name" value="Hydrolase_3"/>
    <property type="match status" value="1"/>
</dbReference>
<evidence type="ECO:0000256" key="9">
    <source>
        <dbReference type="ARBA" id="ARBA00022842"/>
    </source>
</evidence>
<dbReference type="Gene3D" id="2.70.150.10">
    <property type="entry name" value="Calcium-transporting ATPase, cytoplasmic transduction domain A"/>
    <property type="match status" value="1"/>
</dbReference>
<evidence type="ECO:0000256" key="8">
    <source>
        <dbReference type="ARBA" id="ARBA00022840"/>
    </source>
</evidence>
<keyword evidence="5 15" id="KW-0812">Transmembrane</keyword>
<dbReference type="SUPFAM" id="SSF56784">
    <property type="entry name" value="HAD-like"/>
    <property type="match status" value="1"/>
</dbReference>
<reference evidence="17" key="1">
    <citation type="submission" date="2023-06" db="EMBL/GenBank/DDBJ databases">
        <title>Genome-scale phylogeny and comparative genomics of the fungal order Sordariales.</title>
        <authorList>
            <consortium name="Lawrence Berkeley National Laboratory"/>
            <person name="Hensen N."/>
            <person name="Bonometti L."/>
            <person name="Westerberg I."/>
            <person name="Brannstrom I.O."/>
            <person name="Guillou S."/>
            <person name="Cros-Aarteil S."/>
            <person name="Calhoun S."/>
            <person name="Haridas S."/>
            <person name="Kuo A."/>
            <person name="Mondo S."/>
            <person name="Pangilinan J."/>
            <person name="Riley R."/>
            <person name="LaButti K."/>
            <person name="Andreopoulos B."/>
            <person name="Lipzen A."/>
            <person name="Chen C."/>
            <person name="Yanf M."/>
            <person name="Daum C."/>
            <person name="Ng V."/>
            <person name="Clum A."/>
            <person name="Steindorff A."/>
            <person name="Ohm R."/>
            <person name="Martin F."/>
            <person name="Silar P."/>
            <person name="Natvig D."/>
            <person name="Lalanne C."/>
            <person name="Gautier V."/>
            <person name="Ament-velasquez S.L."/>
            <person name="Kruys A."/>
            <person name="Hutchinson M.I."/>
            <person name="Powell A.J."/>
            <person name="Barry K."/>
            <person name="Miller A.N."/>
            <person name="Grigoriev I.V."/>
            <person name="Debuchy R."/>
            <person name="Gladieux P."/>
            <person name="Thoren M.H."/>
            <person name="Johannesson H."/>
        </authorList>
    </citation>
    <scope>NUCLEOTIDE SEQUENCE</scope>
    <source>
        <strain evidence="17">SMH3391-2</strain>
    </source>
</reference>
<dbReference type="EC" id="7.2.2.10" evidence="2"/>
<comment type="caution">
    <text evidence="17">The sequence shown here is derived from an EMBL/GenBank/DDBJ whole genome shotgun (WGS) entry which is preliminary data.</text>
</comment>
<evidence type="ECO:0000256" key="15">
    <source>
        <dbReference type="SAM" id="Phobius"/>
    </source>
</evidence>
<feature type="transmembrane region" description="Helical" evidence="15">
    <location>
        <begin position="290"/>
        <end position="318"/>
    </location>
</feature>
<dbReference type="Proteomes" id="UP001174934">
    <property type="component" value="Unassembled WGS sequence"/>
</dbReference>
<dbReference type="InterPro" id="IPR006068">
    <property type="entry name" value="ATPase_P-typ_cation-transptr_C"/>
</dbReference>
<comment type="subcellular location">
    <subcellularLocation>
        <location evidence="1">Endomembrane system</location>
        <topology evidence="1">Multi-pass membrane protein</topology>
    </subcellularLocation>
</comment>
<feature type="transmembrane region" description="Helical" evidence="15">
    <location>
        <begin position="794"/>
        <end position="816"/>
    </location>
</feature>
<keyword evidence="4" id="KW-0109">Calcium transport</keyword>
<gene>
    <name evidence="17" type="ORF">B0T17DRAFT_591844</name>
</gene>
<feature type="domain" description="Cation-transporting P-type ATPase N-terminal" evidence="16">
    <location>
        <begin position="3"/>
        <end position="77"/>
    </location>
</feature>
<dbReference type="PRINTS" id="PR00119">
    <property type="entry name" value="CATATPASE"/>
</dbReference>
<dbReference type="SFLD" id="SFLDF00027">
    <property type="entry name" value="p-type_atpase"/>
    <property type="match status" value="1"/>
</dbReference>
<dbReference type="InterPro" id="IPR001757">
    <property type="entry name" value="P_typ_ATPase"/>
</dbReference>
<dbReference type="FunFam" id="2.70.150.10:FF:000014">
    <property type="entry name" value="Calcium-transporting ATPase, putative"/>
    <property type="match status" value="1"/>
</dbReference>
<keyword evidence="13 15" id="KW-0472">Membrane</keyword>
<dbReference type="FunFam" id="1.20.1110.10:FF:000065">
    <property type="entry name" value="Sarcoplasmic/endoplasmic reticulum calcium ATPase 1"/>
    <property type="match status" value="1"/>
</dbReference>
<evidence type="ECO:0000256" key="14">
    <source>
        <dbReference type="ARBA" id="ARBA00038148"/>
    </source>
</evidence>
<dbReference type="PANTHER" id="PTHR42861">
    <property type="entry name" value="CALCIUM-TRANSPORTING ATPASE"/>
    <property type="match status" value="1"/>
</dbReference>
<evidence type="ECO:0000256" key="7">
    <source>
        <dbReference type="ARBA" id="ARBA00022837"/>
    </source>
</evidence>
<evidence type="ECO:0000256" key="13">
    <source>
        <dbReference type="ARBA" id="ARBA00023136"/>
    </source>
</evidence>
<evidence type="ECO:0000313" key="18">
    <source>
        <dbReference type="Proteomes" id="UP001174934"/>
    </source>
</evidence>
<dbReference type="EMBL" id="JAULSR010000005">
    <property type="protein sequence ID" value="KAK0617897.1"/>
    <property type="molecule type" value="Genomic_DNA"/>
</dbReference>
<evidence type="ECO:0000256" key="12">
    <source>
        <dbReference type="ARBA" id="ARBA00023065"/>
    </source>
</evidence>
<dbReference type="AlphaFoldDB" id="A0AA39WM24"/>
<feature type="transmembrane region" description="Helical" evidence="15">
    <location>
        <begin position="889"/>
        <end position="910"/>
    </location>
</feature>
<protein>
    <recommendedName>
        <fullName evidence="2">P-type Ca(2+) transporter</fullName>
        <ecNumber evidence="2">7.2.2.10</ecNumber>
    </recommendedName>
</protein>
<dbReference type="SFLD" id="SFLDS00003">
    <property type="entry name" value="Haloacid_Dehalogenase"/>
    <property type="match status" value="1"/>
</dbReference>
<dbReference type="NCBIfam" id="TIGR01494">
    <property type="entry name" value="ATPase_P-type"/>
    <property type="match status" value="2"/>
</dbReference>
<feature type="transmembrane region" description="Helical" evidence="15">
    <location>
        <begin position="258"/>
        <end position="278"/>
    </location>
</feature>
<evidence type="ECO:0000259" key="16">
    <source>
        <dbReference type="SMART" id="SM00831"/>
    </source>
</evidence>